<dbReference type="Proteomes" id="UP001608902">
    <property type="component" value="Unassembled WGS sequence"/>
</dbReference>
<dbReference type="AlphaFoldDB" id="A0ABD6EFT9"/>
<sequence>MNLRVFRSKHQDVFTALGEDLEQAESEGSLLGIAWNWRSDELCFPTRKHDGSAQNKRQFLAYVAGFYDPLGLFTLATLPFKVFLRHLWSKQYTWDEPFEWEEQQRVDALANQFQEQSPKLKRLISLGTKWKEKELHIFADASKEAYAAVTYIFMNMG</sequence>
<protein>
    <recommendedName>
        <fullName evidence="3">Reverse transcriptase/retrotransposon-derived protein RNase H-like domain-containing protein</fullName>
    </recommendedName>
</protein>
<keyword evidence="2" id="KW-1185">Reference proteome</keyword>
<evidence type="ECO:0000313" key="1">
    <source>
        <dbReference type="EMBL" id="MFH4978848.1"/>
    </source>
</evidence>
<organism evidence="1 2">
    <name type="scientific">Gnathostoma spinigerum</name>
    <dbReference type="NCBI Taxonomy" id="75299"/>
    <lineage>
        <taxon>Eukaryota</taxon>
        <taxon>Metazoa</taxon>
        <taxon>Ecdysozoa</taxon>
        <taxon>Nematoda</taxon>
        <taxon>Chromadorea</taxon>
        <taxon>Rhabditida</taxon>
        <taxon>Spirurina</taxon>
        <taxon>Gnathostomatomorpha</taxon>
        <taxon>Gnathostomatoidea</taxon>
        <taxon>Gnathostomatidae</taxon>
        <taxon>Gnathostoma</taxon>
    </lineage>
</organism>
<proteinExistence type="predicted"/>
<name>A0ABD6EFT9_9BILA</name>
<accession>A0ABD6EFT9</accession>
<dbReference type="EMBL" id="JBGFUD010003583">
    <property type="protein sequence ID" value="MFH4978848.1"/>
    <property type="molecule type" value="Genomic_DNA"/>
</dbReference>
<reference evidence="1 2" key="1">
    <citation type="submission" date="2024-08" db="EMBL/GenBank/DDBJ databases">
        <title>Gnathostoma spinigerum genome.</title>
        <authorList>
            <person name="Gonzalez-Bertolin B."/>
            <person name="Monzon S."/>
            <person name="Zaballos A."/>
            <person name="Jimenez P."/>
            <person name="Dekumyoy P."/>
            <person name="Varona S."/>
            <person name="Cuesta I."/>
            <person name="Sumanam S."/>
            <person name="Adisakwattana P."/>
            <person name="Gasser R.B."/>
            <person name="Hernandez-Gonzalez A."/>
            <person name="Young N.D."/>
            <person name="Perteguer M.J."/>
        </authorList>
    </citation>
    <scope>NUCLEOTIDE SEQUENCE [LARGE SCALE GENOMIC DNA]</scope>
    <source>
        <strain evidence="1">AL3</strain>
        <tissue evidence="1">Liver</tissue>
    </source>
</reference>
<comment type="caution">
    <text evidence="1">The sequence shown here is derived from an EMBL/GenBank/DDBJ whole genome shotgun (WGS) entry which is preliminary data.</text>
</comment>
<dbReference type="Pfam" id="PF05380">
    <property type="entry name" value="Peptidase_A17"/>
    <property type="match status" value="1"/>
</dbReference>
<gene>
    <name evidence="1" type="ORF">AB6A40_005557</name>
</gene>
<dbReference type="PANTHER" id="PTHR47331">
    <property type="entry name" value="PHD-TYPE DOMAIN-CONTAINING PROTEIN"/>
    <property type="match status" value="1"/>
</dbReference>
<evidence type="ECO:0000313" key="2">
    <source>
        <dbReference type="Proteomes" id="UP001608902"/>
    </source>
</evidence>
<evidence type="ECO:0008006" key="3">
    <source>
        <dbReference type="Google" id="ProtNLM"/>
    </source>
</evidence>
<dbReference type="InterPro" id="IPR008042">
    <property type="entry name" value="Retrotrans_Pao"/>
</dbReference>